<feature type="region of interest" description="Disordered" evidence="2">
    <location>
        <begin position="425"/>
        <end position="444"/>
    </location>
</feature>
<organism evidence="4 5">
    <name type="scientific">Cyprinus carpio carpio</name>
    <dbReference type="NCBI Taxonomy" id="630221"/>
    <lineage>
        <taxon>Eukaryota</taxon>
        <taxon>Metazoa</taxon>
        <taxon>Chordata</taxon>
        <taxon>Craniata</taxon>
        <taxon>Vertebrata</taxon>
        <taxon>Euteleostomi</taxon>
        <taxon>Actinopterygii</taxon>
        <taxon>Neopterygii</taxon>
        <taxon>Teleostei</taxon>
        <taxon>Ostariophysi</taxon>
        <taxon>Cypriniformes</taxon>
        <taxon>Cyprinidae</taxon>
        <taxon>Cyprininae</taxon>
        <taxon>Cyprinus</taxon>
    </lineage>
</organism>
<dbReference type="InterPro" id="IPR001584">
    <property type="entry name" value="Integrase_cat-core"/>
</dbReference>
<dbReference type="FunFam" id="3.30.420.10:FF:000063">
    <property type="entry name" value="Retrovirus-related Pol polyprotein from transposon 297-like Protein"/>
    <property type="match status" value="1"/>
</dbReference>
<dbReference type="Pfam" id="PF00665">
    <property type="entry name" value="rve"/>
    <property type="match status" value="1"/>
</dbReference>
<dbReference type="SUPFAM" id="SSF53098">
    <property type="entry name" value="Ribonuclease H-like"/>
    <property type="match status" value="1"/>
</dbReference>
<dbReference type="InterPro" id="IPR050951">
    <property type="entry name" value="Retrovirus_Pol_polyprotein"/>
</dbReference>
<dbReference type="Pfam" id="PF17921">
    <property type="entry name" value="Integrase_H2C2"/>
    <property type="match status" value="1"/>
</dbReference>
<dbReference type="OMA" id="HYICTAY"/>
<dbReference type="Gene3D" id="3.30.420.10">
    <property type="entry name" value="Ribonuclease H-like superfamily/Ribonuclease H"/>
    <property type="match status" value="1"/>
</dbReference>
<reference evidence="4" key="1">
    <citation type="submission" date="2025-08" db="UniProtKB">
        <authorList>
            <consortium name="Ensembl"/>
        </authorList>
    </citation>
    <scope>IDENTIFICATION</scope>
</reference>
<evidence type="ECO:0000313" key="4">
    <source>
        <dbReference type="Ensembl" id="ENSCCRP00000127411.1"/>
    </source>
</evidence>
<dbReference type="InterPro" id="IPR041588">
    <property type="entry name" value="Integrase_H2C2"/>
</dbReference>
<sequence length="444" mass="50055">MTSHIFQPSPQPPPHETASSAPAHTDTDQVEWEIVQMLHTPLQAIVSLQELKEASEQDPVLSQLRVYTLNGWPQVVPEGLAAFSRIKQELSCWNDTCVACGLCTVFPSSLHDRVLTMAHQGHLGIVKLKQRCRDRVWWPGIDKDIEALVKDCAACLLSGKTVHQAPPPLQPLAWPSQPWNHLQLDICGEIQGVPHHQRFLVVVYDLHLKWPELIATGSVTSQVIINFLDSLFSRWGLPNTITTDNGPQLISAEFTTYLKNKGIHYICTAYYHPQANGGVERFHQSLKNRSHLFQGWSFLRAIHHTLLHYRATQHSTMGVSPAFLMLGHELHLPLDRLSPALPQEPLPRVRASVTRQQRRMKQKFDFSARVKVPDIKAADWVRVCRPHRDNKLTSYWSAPLQVTHQLGPATFLLSDGTRWHASHLRKVPPPEQSTGVAPQATPPA</sequence>
<reference evidence="4" key="2">
    <citation type="submission" date="2025-09" db="UniProtKB">
        <authorList>
            <consortium name="Ensembl"/>
        </authorList>
    </citation>
    <scope>IDENTIFICATION</scope>
</reference>
<dbReference type="GO" id="GO:0003676">
    <property type="term" value="F:nucleic acid binding"/>
    <property type="evidence" value="ECO:0007669"/>
    <property type="project" value="InterPro"/>
</dbReference>
<dbReference type="Ensembl" id="ENSCCRT00000187419.1">
    <property type="protein sequence ID" value="ENSCCRP00000127411.1"/>
    <property type="gene ID" value="ENSCCRG00000076873.1"/>
</dbReference>
<dbReference type="GO" id="GO:0015074">
    <property type="term" value="P:DNA integration"/>
    <property type="evidence" value="ECO:0007669"/>
    <property type="project" value="InterPro"/>
</dbReference>
<dbReference type="PANTHER" id="PTHR37984:SF15">
    <property type="entry name" value="INTEGRASE CATALYTIC DOMAIN-CONTAINING PROTEIN"/>
    <property type="match status" value="1"/>
</dbReference>
<evidence type="ECO:0000256" key="2">
    <source>
        <dbReference type="SAM" id="MobiDB-lite"/>
    </source>
</evidence>
<feature type="region of interest" description="Disordered" evidence="2">
    <location>
        <begin position="1"/>
        <end position="24"/>
    </location>
</feature>
<dbReference type="GeneTree" id="ENSGT00940000166555"/>
<proteinExistence type="predicted"/>
<feature type="domain" description="Integrase catalytic" evidence="3">
    <location>
        <begin position="174"/>
        <end position="341"/>
    </location>
</feature>
<dbReference type="InterPro" id="IPR012337">
    <property type="entry name" value="RNaseH-like_sf"/>
</dbReference>
<dbReference type="AlphaFoldDB" id="A0A9J7Z8J1"/>
<evidence type="ECO:0000259" key="3">
    <source>
        <dbReference type="PROSITE" id="PS50994"/>
    </source>
</evidence>
<evidence type="ECO:0000313" key="5">
    <source>
        <dbReference type="Proteomes" id="UP001108240"/>
    </source>
</evidence>
<evidence type="ECO:0000256" key="1">
    <source>
        <dbReference type="ARBA" id="ARBA00039658"/>
    </source>
</evidence>
<dbReference type="InterPro" id="IPR036397">
    <property type="entry name" value="RNaseH_sf"/>
</dbReference>
<name>A0A9J7Z8J1_CYPCA</name>
<dbReference type="PANTHER" id="PTHR37984">
    <property type="entry name" value="PROTEIN CBG26694"/>
    <property type="match status" value="1"/>
</dbReference>
<dbReference type="Proteomes" id="UP001108240">
    <property type="component" value="Unplaced"/>
</dbReference>
<dbReference type="FunFam" id="1.10.340.70:FF:000003">
    <property type="entry name" value="Protein CBG25708"/>
    <property type="match status" value="1"/>
</dbReference>
<accession>A0A9J7Z8J1</accession>
<protein>
    <recommendedName>
        <fullName evidence="1">Gypsy retrotransposon integrase-like protein 1</fullName>
    </recommendedName>
</protein>
<dbReference type="Gene3D" id="1.10.340.70">
    <property type="match status" value="1"/>
</dbReference>
<dbReference type="PROSITE" id="PS50994">
    <property type="entry name" value="INTEGRASE"/>
    <property type="match status" value="1"/>
</dbReference>
<keyword evidence="5" id="KW-1185">Reference proteome</keyword>